<evidence type="ECO:0000256" key="5">
    <source>
        <dbReference type="ARBA" id="ARBA00022989"/>
    </source>
</evidence>
<keyword evidence="9" id="KW-1185">Reference proteome</keyword>
<keyword evidence="6 7" id="KW-0472">Membrane</keyword>
<feature type="transmembrane region" description="Helical" evidence="7">
    <location>
        <begin position="86"/>
        <end position="103"/>
    </location>
</feature>
<dbReference type="OrthoDB" id="346004at2"/>
<dbReference type="AlphaFoldDB" id="A0A2T0M8Y1"/>
<reference evidence="8 9" key="1">
    <citation type="submission" date="2018-03" db="EMBL/GenBank/DDBJ databases">
        <title>Genomic Encyclopedia of Archaeal and Bacterial Type Strains, Phase II (KMG-II): from individual species to whole genera.</title>
        <authorList>
            <person name="Goeker M."/>
        </authorList>
    </citation>
    <scope>NUCLEOTIDE SEQUENCE [LARGE SCALE GENOMIC DNA]</scope>
    <source>
        <strain evidence="8 9">DSM 25027</strain>
    </source>
</reference>
<comment type="subcellular location">
    <subcellularLocation>
        <location evidence="1">Cell membrane</location>
        <topology evidence="1">Multi-pass membrane protein</topology>
    </subcellularLocation>
</comment>
<keyword evidence="4 7" id="KW-0812">Transmembrane</keyword>
<feature type="transmembrane region" description="Helical" evidence="7">
    <location>
        <begin position="115"/>
        <end position="136"/>
    </location>
</feature>
<feature type="transmembrane region" description="Helical" evidence="7">
    <location>
        <begin position="61"/>
        <end position="79"/>
    </location>
</feature>
<evidence type="ECO:0000256" key="4">
    <source>
        <dbReference type="ARBA" id="ARBA00022692"/>
    </source>
</evidence>
<gene>
    <name evidence="8" type="ORF">CLV81_2333</name>
</gene>
<protein>
    <submittedName>
        <fullName evidence="8">Putative oxidoreductase</fullName>
    </submittedName>
</protein>
<comment type="caution">
    <text evidence="8">The sequence shown here is derived from an EMBL/GenBank/DDBJ whole genome shotgun (WGS) entry which is preliminary data.</text>
</comment>
<evidence type="ECO:0000313" key="8">
    <source>
        <dbReference type="EMBL" id="PRX53940.1"/>
    </source>
</evidence>
<proteinExistence type="inferred from homology"/>
<dbReference type="PANTHER" id="PTHR33452:SF1">
    <property type="entry name" value="INNER MEMBRANE PROTEIN YPHA-RELATED"/>
    <property type="match status" value="1"/>
</dbReference>
<comment type="similarity">
    <text evidence="2">Belongs to the DoxX family.</text>
</comment>
<evidence type="ECO:0000256" key="6">
    <source>
        <dbReference type="ARBA" id="ARBA00023136"/>
    </source>
</evidence>
<dbReference type="PANTHER" id="PTHR33452">
    <property type="entry name" value="OXIDOREDUCTASE CATD-RELATED"/>
    <property type="match status" value="1"/>
</dbReference>
<keyword evidence="5 7" id="KW-1133">Transmembrane helix</keyword>
<evidence type="ECO:0000256" key="3">
    <source>
        <dbReference type="ARBA" id="ARBA00022475"/>
    </source>
</evidence>
<dbReference type="Proteomes" id="UP000237640">
    <property type="component" value="Unassembled WGS sequence"/>
</dbReference>
<evidence type="ECO:0000256" key="1">
    <source>
        <dbReference type="ARBA" id="ARBA00004651"/>
    </source>
</evidence>
<dbReference type="GO" id="GO:0005886">
    <property type="term" value="C:plasma membrane"/>
    <property type="evidence" value="ECO:0007669"/>
    <property type="project" value="UniProtKB-SubCell"/>
</dbReference>
<evidence type="ECO:0000313" key="9">
    <source>
        <dbReference type="Proteomes" id="UP000237640"/>
    </source>
</evidence>
<feature type="transmembrane region" description="Helical" evidence="7">
    <location>
        <begin position="20"/>
        <end position="41"/>
    </location>
</feature>
<name>A0A2T0M8Y1_9FLAO</name>
<dbReference type="EMBL" id="PVYX01000002">
    <property type="protein sequence ID" value="PRX53940.1"/>
    <property type="molecule type" value="Genomic_DNA"/>
</dbReference>
<keyword evidence="3" id="KW-1003">Cell membrane</keyword>
<dbReference type="InterPro" id="IPR032808">
    <property type="entry name" value="DoxX"/>
</dbReference>
<evidence type="ECO:0000256" key="7">
    <source>
        <dbReference type="SAM" id="Phobius"/>
    </source>
</evidence>
<dbReference type="InterPro" id="IPR051907">
    <property type="entry name" value="DoxX-like_oxidoreductase"/>
</dbReference>
<dbReference type="RefSeq" id="WP_158259118.1">
    <property type="nucleotide sequence ID" value="NZ_PVYX01000002.1"/>
</dbReference>
<dbReference type="Pfam" id="PF07681">
    <property type="entry name" value="DoxX"/>
    <property type="match status" value="1"/>
</dbReference>
<accession>A0A2T0M8Y1</accession>
<evidence type="ECO:0000256" key="2">
    <source>
        <dbReference type="ARBA" id="ARBA00006679"/>
    </source>
</evidence>
<sequence>MNSNFVIIQQYPSSKTYADLFIRFPIGFHLIYGVADNIFSWERMLEFEAFLKNLDVPMPLIAAHLSVYAQFVCGVLFIIGWKTKWASITMIINFIVAIGLVHLTDPYQNKFPAIMMLSASIFILLNGDGCFTIKLLGKRK</sequence>
<organism evidence="8 9">
    <name type="scientific">Flagellimonas meridianipacifica</name>
    <dbReference type="NCBI Taxonomy" id="1080225"/>
    <lineage>
        <taxon>Bacteria</taxon>
        <taxon>Pseudomonadati</taxon>
        <taxon>Bacteroidota</taxon>
        <taxon>Flavobacteriia</taxon>
        <taxon>Flavobacteriales</taxon>
        <taxon>Flavobacteriaceae</taxon>
        <taxon>Flagellimonas</taxon>
    </lineage>
</organism>